<organism evidence="15 16">
    <name type="scientific">Rosa chinensis</name>
    <name type="common">China rose</name>
    <dbReference type="NCBI Taxonomy" id="74649"/>
    <lineage>
        <taxon>Eukaryota</taxon>
        <taxon>Viridiplantae</taxon>
        <taxon>Streptophyta</taxon>
        <taxon>Embryophyta</taxon>
        <taxon>Tracheophyta</taxon>
        <taxon>Spermatophyta</taxon>
        <taxon>Magnoliopsida</taxon>
        <taxon>eudicotyledons</taxon>
        <taxon>Gunneridae</taxon>
        <taxon>Pentapetalae</taxon>
        <taxon>rosids</taxon>
        <taxon>fabids</taxon>
        <taxon>Rosales</taxon>
        <taxon>Rosaceae</taxon>
        <taxon>Rosoideae</taxon>
        <taxon>Rosoideae incertae sedis</taxon>
        <taxon>Rosa</taxon>
    </lineage>
</organism>
<evidence type="ECO:0000256" key="11">
    <source>
        <dbReference type="ARBA" id="ARBA00023286"/>
    </source>
</evidence>
<dbReference type="InterPro" id="IPR015683">
    <property type="entry name" value="Ionotropic_Glu_rcpt"/>
</dbReference>
<protein>
    <submittedName>
        <fullName evidence="15">Putative periplasmic binding protein-like I</fullName>
    </submittedName>
</protein>
<dbReference type="Gramene" id="PRQ37571">
    <property type="protein sequence ID" value="PRQ37571"/>
    <property type="gene ID" value="RchiOBHm_Chr4g0404091"/>
</dbReference>
<dbReference type="InterPro" id="IPR019594">
    <property type="entry name" value="Glu/Gly-bd"/>
</dbReference>
<evidence type="ECO:0000259" key="14">
    <source>
        <dbReference type="SMART" id="SM00079"/>
    </source>
</evidence>
<dbReference type="GO" id="GO:0016020">
    <property type="term" value="C:membrane"/>
    <property type="evidence" value="ECO:0007669"/>
    <property type="project" value="UniProtKB-SubCell"/>
</dbReference>
<dbReference type="Proteomes" id="UP000238479">
    <property type="component" value="Chromosome 4"/>
</dbReference>
<dbReference type="EMBL" id="PDCK01000042">
    <property type="protein sequence ID" value="PRQ37571.1"/>
    <property type="molecule type" value="Genomic_DNA"/>
</dbReference>
<comment type="similarity">
    <text evidence="2">Belongs to the glutamate-gated ion channel (TC 1.A.10.1) family.</text>
</comment>
<evidence type="ECO:0000313" key="15">
    <source>
        <dbReference type="EMBL" id="PRQ37571.1"/>
    </source>
</evidence>
<keyword evidence="16" id="KW-1185">Reference proteome</keyword>
<dbReference type="InterPro" id="IPR001320">
    <property type="entry name" value="Iontro_rcpt_C"/>
</dbReference>
<reference evidence="15 16" key="1">
    <citation type="journal article" date="2018" name="Nat. Genet.">
        <title>The Rosa genome provides new insights in the design of modern roses.</title>
        <authorList>
            <person name="Bendahmane M."/>
        </authorList>
    </citation>
    <scope>NUCLEOTIDE SEQUENCE [LARGE SCALE GENOMIC DNA]</scope>
    <source>
        <strain evidence="16">cv. Old Blush</strain>
    </source>
</reference>
<dbReference type="Pfam" id="PF10613">
    <property type="entry name" value="Lig_chan-Glu_bd"/>
    <property type="match status" value="1"/>
</dbReference>
<evidence type="ECO:0000256" key="7">
    <source>
        <dbReference type="ARBA" id="ARBA00023065"/>
    </source>
</evidence>
<dbReference type="InterPro" id="IPR017103">
    <property type="entry name" value="Iontropic_Glu_rcpt_pln"/>
</dbReference>
<dbReference type="FunFam" id="3.40.190.10:FF:000291">
    <property type="entry name" value="Glutamate receptor"/>
    <property type="match status" value="1"/>
</dbReference>
<dbReference type="SUPFAM" id="SSF53822">
    <property type="entry name" value="Periplasmic binding protein-like I"/>
    <property type="match status" value="1"/>
</dbReference>
<dbReference type="CDD" id="cd19990">
    <property type="entry name" value="PBP1_GABAb_receptor_plant"/>
    <property type="match status" value="1"/>
</dbReference>
<evidence type="ECO:0000256" key="8">
    <source>
        <dbReference type="ARBA" id="ARBA00023136"/>
    </source>
</evidence>
<dbReference type="Gene3D" id="3.40.50.2300">
    <property type="match status" value="3"/>
</dbReference>
<feature type="domain" description="Ionotropic glutamate receptor C-terminal" evidence="14">
    <location>
        <begin position="480"/>
        <end position="833"/>
    </location>
</feature>
<dbReference type="Gene3D" id="1.10.287.70">
    <property type="match status" value="1"/>
</dbReference>
<dbReference type="InterPro" id="IPR044440">
    <property type="entry name" value="GABAb_receptor_plant_PBP1"/>
</dbReference>
<keyword evidence="11" id="KW-1071">Ligand-gated ion channel</keyword>
<sequence>MANNNQYLLIIFMLLDVCLICGNSSAVGEDGTGRKSQQMVNVGVILDLGTPVGKTAQRCISMALSEFYARNANYRTKLNLTVKDSRNDVVSAASAALELLNNEEVQAIIGPQTSNQAKFVTSLGEKAQIPIISFSATSPSLSPTMNRFFIRTALDDSFQVKAITSIVKAYGWHEVVLIYEDTEYGNGLIPYIIDAFQQIDTRVPYRSVISPSSSRLNILRKLNKLMAMETRVFLVHMTPSLGSKLFVLAKDAGMMSEGYAWIITDGLSSVLHPLEGNVIDSMEGVVGVTPYVPMSTGLDDFEMRWKQSTIGTTKQTHSKISIFGLWAYDTVWALAKAVELVELQANYSSALKNNNKGKSSGGILSQIGVSKSGPRLLQTLLRTRFEGLSGRFRLIDQQFQPAAFKIFNVIGKRERVIGYWTPNKESFDDLVQSGMLTNYSSTSIAIDDHREFIIKVPIWPGNTSTPPKGWDIPVTGKKLRIGVPVTSDSYNEFMKIKWFPHTNEPKSFSGFSYDVFLAALERVPFALPHKFIPFTNVSSREAAGTYDDLLYQIKLNKFDAVVGDITIIASRTSYVDFTLPYSESGVRMVVKVKDDQRRNMWIFLKPLSWDLWLTTGGAFIFTAVVVWVLEHNQNTEFKGSRQQQVGTTLWFSFSTLVFAHKERVVSNWTRFVLIIWIFVVLILTQSYTASLASLLTVERLQPAVVDINELRRNGDYVGYQTNSFVRELLTRELKFEENRLKNYRVMEDYHKALSQGSKNGGVDAIFDEIPYVKLFLAKYSAGYTMVGPTYKTDGFGFAFPLGSPLVAYFSRAILKVTQDHETMEQLQRKYFPDESKCQDKSSTFSSENPSLSVYSFAGLFLTTAVISISSCSISMLSKFLYKQWPALNPIHAEASSLLSKISKHFHQNKATDLKITASSATNARGGEASQMLECFHQELDNVPTDEHKVLSRAVSRRLDERDSEMKRIEEEQRRIREGHEVSLALLHRAELDNLLKVPVQEIIAVEMDKAIQRAGLLHLGPSLAALLGMAGETNRSISQSTNQGNEVNASTSTIANPDYVAKPDI</sequence>
<dbReference type="Pfam" id="PF01094">
    <property type="entry name" value="ANF_receptor"/>
    <property type="match status" value="1"/>
</dbReference>
<dbReference type="SUPFAM" id="SSF53850">
    <property type="entry name" value="Periplasmic binding protein-like II"/>
    <property type="match status" value="1"/>
</dbReference>
<dbReference type="FunFam" id="1.10.287.70:FF:000037">
    <property type="entry name" value="Glutamate receptor"/>
    <property type="match status" value="1"/>
</dbReference>
<evidence type="ECO:0000256" key="4">
    <source>
        <dbReference type="ARBA" id="ARBA00022692"/>
    </source>
</evidence>
<evidence type="ECO:0000256" key="12">
    <source>
        <dbReference type="ARBA" id="ARBA00023303"/>
    </source>
</evidence>
<keyword evidence="4 13" id="KW-0812">Transmembrane</keyword>
<dbReference type="GO" id="GO:0015276">
    <property type="term" value="F:ligand-gated monoatomic ion channel activity"/>
    <property type="evidence" value="ECO:0007669"/>
    <property type="project" value="InterPro"/>
</dbReference>
<evidence type="ECO:0000256" key="9">
    <source>
        <dbReference type="ARBA" id="ARBA00023170"/>
    </source>
</evidence>
<dbReference type="PANTHER" id="PTHR34836">
    <property type="entry name" value="OS06G0188250 PROTEIN"/>
    <property type="match status" value="1"/>
</dbReference>
<evidence type="ECO:0000256" key="5">
    <source>
        <dbReference type="ARBA" id="ARBA00022729"/>
    </source>
</evidence>
<dbReference type="Gene3D" id="3.40.190.10">
    <property type="entry name" value="Periplasmic binding protein-like II"/>
    <property type="match status" value="1"/>
</dbReference>
<dbReference type="InterPro" id="IPR028082">
    <property type="entry name" value="Peripla_BP_I"/>
</dbReference>
<keyword evidence="7" id="KW-0406">Ion transport</keyword>
<dbReference type="FunFam" id="3.40.50.2300:FF:000081">
    <property type="entry name" value="Glutamate receptor"/>
    <property type="match status" value="1"/>
</dbReference>
<dbReference type="SMART" id="SM00079">
    <property type="entry name" value="PBPe"/>
    <property type="match status" value="1"/>
</dbReference>
<dbReference type="AlphaFoldDB" id="A0A2P6QTQ5"/>
<dbReference type="FunFam" id="3.40.190.10:FF:000217">
    <property type="entry name" value="Glutamate receptor"/>
    <property type="match status" value="1"/>
</dbReference>
<keyword evidence="6 13" id="KW-1133">Transmembrane helix</keyword>
<dbReference type="InterPro" id="IPR001828">
    <property type="entry name" value="ANF_lig-bd_rcpt"/>
</dbReference>
<name>A0A2P6QTQ5_ROSCH</name>
<evidence type="ECO:0000256" key="13">
    <source>
        <dbReference type="SAM" id="Phobius"/>
    </source>
</evidence>
<evidence type="ECO:0000256" key="1">
    <source>
        <dbReference type="ARBA" id="ARBA00004141"/>
    </source>
</evidence>
<proteinExistence type="inferred from homology"/>
<keyword evidence="3" id="KW-0813">Transport</keyword>
<keyword evidence="10" id="KW-0325">Glycoprotein</keyword>
<dbReference type="PANTHER" id="PTHR34836:SF7">
    <property type="entry name" value="RECEPTOR LIGAND BINDING REGION DOMAIN-CONTAINING PROTEIN"/>
    <property type="match status" value="1"/>
</dbReference>
<evidence type="ECO:0000256" key="2">
    <source>
        <dbReference type="ARBA" id="ARBA00008685"/>
    </source>
</evidence>
<feature type="transmembrane region" description="Helical" evidence="13">
    <location>
        <begin position="607"/>
        <end position="629"/>
    </location>
</feature>
<keyword evidence="9" id="KW-0675">Receptor</keyword>
<evidence type="ECO:0000256" key="3">
    <source>
        <dbReference type="ARBA" id="ARBA00022448"/>
    </source>
</evidence>
<comment type="caution">
    <text evidence="15">The sequence shown here is derived from an EMBL/GenBank/DDBJ whole genome shotgun (WGS) entry which is preliminary data.</text>
</comment>
<feature type="transmembrane region" description="Helical" evidence="13">
    <location>
        <begin position="6"/>
        <end position="27"/>
    </location>
</feature>
<keyword evidence="8 13" id="KW-0472">Membrane</keyword>
<evidence type="ECO:0000313" key="16">
    <source>
        <dbReference type="Proteomes" id="UP000238479"/>
    </source>
</evidence>
<dbReference type="OMA" id="IVASHEW"/>
<dbReference type="PIRSF" id="PIRSF037090">
    <property type="entry name" value="Iontro_Glu-like_rcpt_pln"/>
    <property type="match status" value="1"/>
</dbReference>
<evidence type="ECO:0000256" key="10">
    <source>
        <dbReference type="ARBA" id="ARBA00023180"/>
    </source>
</evidence>
<feature type="transmembrane region" description="Helical" evidence="13">
    <location>
        <begin position="671"/>
        <end position="695"/>
    </location>
</feature>
<evidence type="ECO:0000256" key="6">
    <source>
        <dbReference type="ARBA" id="ARBA00022989"/>
    </source>
</evidence>
<gene>
    <name evidence="15" type="ORF">RchiOBHm_Chr4g0404091</name>
</gene>
<keyword evidence="5" id="KW-0732">Signal</keyword>
<dbReference type="CDD" id="cd13686">
    <property type="entry name" value="GluR_Plant"/>
    <property type="match status" value="1"/>
</dbReference>
<comment type="subcellular location">
    <subcellularLocation>
        <location evidence="1">Membrane</location>
        <topology evidence="1">Multi-pass membrane protein</topology>
    </subcellularLocation>
</comment>
<dbReference type="Pfam" id="PF00060">
    <property type="entry name" value="Lig_chan"/>
    <property type="match status" value="1"/>
</dbReference>
<keyword evidence="12" id="KW-0407">Ion channel</keyword>
<accession>A0A2P6QTQ5</accession>